<accession>A0A8S4HQ65</accession>
<dbReference type="VEuPathDB" id="PlasmoDB:PVPAM_130015300"/>
<name>A0A8S4HQ65_PLAVI</name>
<dbReference type="Proteomes" id="UP000779233">
    <property type="component" value="Unassembled WGS sequence"/>
</dbReference>
<comment type="caution">
    <text evidence="2">The sequence shown here is derived from an EMBL/GenBank/DDBJ whole genome shotgun (WGS) entry which is preliminary data.</text>
</comment>
<dbReference type="InterPro" id="IPR008780">
    <property type="entry name" value="Plasmodium_Vir"/>
</dbReference>
<evidence type="ECO:0000313" key="2">
    <source>
        <dbReference type="EMBL" id="CAG9485817.1"/>
    </source>
</evidence>
<gene>
    <name evidence="2" type="ORF">PVW1_000022400</name>
</gene>
<dbReference type="EMBL" id="CAJZCX010000019">
    <property type="protein sequence ID" value="CAG9485817.1"/>
    <property type="molecule type" value="Genomic_DNA"/>
</dbReference>
<evidence type="ECO:0000256" key="1">
    <source>
        <dbReference type="SAM" id="MobiDB-lite"/>
    </source>
</evidence>
<organism evidence="2 3">
    <name type="scientific">Plasmodium vivax</name>
    <name type="common">malaria parasite P. vivax</name>
    <dbReference type="NCBI Taxonomy" id="5855"/>
    <lineage>
        <taxon>Eukaryota</taxon>
        <taxon>Sar</taxon>
        <taxon>Alveolata</taxon>
        <taxon>Apicomplexa</taxon>
        <taxon>Aconoidasida</taxon>
        <taxon>Haemosporida</taxon>
        <taxon>Plasmodiidae</taxon>
        <taxon>Plasmodium</taxon>
        <taxon>Plasmodium (Plasmodium)</taxon>
    </lineage>
</organism>
<evidence type="ECO:0000313" key="3">
    <source>
        <dbReference type="Proteomes" id="UP000779233"/>
    </source>
</evidence>
<protein>
    <submittedName>
        <fullName evidence="2">(malaria parasite P. vivax) hypothetical protein</fullName>
    </submittedName>
</protein>
<sequence length="283" mass="34217">MEDIDENEQTPKIFENRMNEPEDESKWSDLIAYKAYRQFINDEAKKKVLDKLARNIKLIKSEYSGSRKKRCRDVNHWINEKIKTLENNKSERDLKDTSYTIFNEIKWNGENKDKVCNRDEEPYPNKDVDLMKELDDYCEIRDNNLCNVLKDKNECSKYNSYVNRKKQYFSDEKNQICDTSDCSKINYTIDANCTLNNMDNTFRKINCDCLYKTEELKKIYDTIKERSPLEIGSIISRFRRIKYDFKRNFEREDDDRYSLYHSEKIPADSENKHYYIEYARPHN</sequence>
<dbReference type="AlphaFoldDB" id="A0A8S4HQ65"/>
<reference evidence="2" key="1">
    <citation type="submission" date="2021-09" db="EMBL/GenBank/DDBJ databases">
        <authorList>
            <consortium name="Pathogen Informatics"/>
        </authorList>
    </citation>
    <scope>NUCLEOTIDE SEQUENCE</scope>
    <source>
        <strain evidence="2">PvW1</strain>
    </source>
</reference>
<dbReference type="Pfam" id="PF05795">
    <property type="entry name" value="Plasmodium_Vir"/>
    <property type="match status" value="1"/>
</dbReference>
<feature type="compositionally biased region" description="Basic and acidic residues" evidence="1">
    <location>
        <begin position="14"/>
        <end position="23"/>
    </location>
</feature>
<feature type="region of interest" description="Disordered" evidence="1">
    <location>
        <begin position="1"/>
        <end position="23"/>
    </location>
</feature>
<proteinExistence type="predicted"/>